<gene>
    <name evidence="2" type="ORF">GCM10011506_38100</name>
</gene>
<evidence type="ECO:0000256" key="1">
    <source>
        <dbReference type="SAM" id="SignalP"/>
    </source>
</evidence>
<dbReference type="Proteomes" id="UP000636010">
    <property type="component" value="Unassembled WGS sequence"/>
</dbReference>
<proteinExistence type="predicted"/>
<protein>
    <recommendedName>
        <fullName evidence="4">Lipoprotein</fullName>
    </recommendedName>
</protein>
<keyword evidence="3" id="KW-1185">Reference proteome</keyword>
<dbReference type="RefSeq" id="WP_188466602.1">
    <property type="nucleotide sequence ID" value="NZ_BAABHU010000013.1"/>
</dbReference>
<accession>A0ABQ1N1E2</accession>
<feature type="signal peptide" evidence="1">
    <location>
        <begin position="1"/>
        <end position="23"/>
    </location>
</feature>
<evidence type="ECO:0000313" key="2">
    <source>
        <dbReference type="EMBL" id="GGC48837.1"/>
    </source>
</evidence>
<reference evidence="3" key="1">
    <citation type="journal article" date="2019" name="Int. J. Syst. Evol. Microbiol.">
        <title>The Global Catalogue of Microorganisms (GCM) 10K type strain sequencing project: providing services to taxonomists for standard genome sequencing and annotation.</title>
        <authorList>
            <consortium name="The Broad Institute Genomics Platform"/>
            <consortium name="The Broad Institute Genome Sequencing Center for Infectious Disease"/>
            <person name="Wu L."/>
            <person name="Ma J."/>
        </authorList>
    </citation>
    <scope>NUCLEOTIDE SEQUENCE [LARGE SCALE GENOMIC DNA]</scope>
    <source>
        <strain evidence="3">CGMCC 1.10832</strain>
    </source>
</reference>
<dbReference type="EMBL" id="BMEC01000013">
    <property type="protein sequence ID" value="GGC48837.1"/>
    <property type="molecule type" value="Genomic_DNA"/>
</dbReference>
<dbReference type="PROSITE" id="PS51257">
    <property type="entry name" value="PROKAR_LIPOPROTEIN"/>
    <property type="match status" value="1"/>
</dbReference>
<name>A0ABQ1N1E2_9BACT</name>
<organism evidence="2 3">
    <name type="scientific">Marivirga lumbricoides</name>
    <dbReference type="NCBI Taxonomy" id="1046115"/>
    <lineage>
        <taxon>Bacteria</taxon>
        <taxon>Pseudomonadati</taxon>
        <taxon>Bacteroidota</taxon>
        <taxon>Cytophagia</taxon>
        <taxon>Cytophagales</taxon>
        <taxon>Marivirgaceae</taxon>
        <taxon>Marivirga</taxon>
    </lineage>
</organism>
<evidence type="ECO:0008006" key="4">
    <source>
        <dbReference type="Google" id="ProtNLM"/>
    </source>
</evidence>
<feature type="chain" id="PRO_5046850331" description="Lipoprotein" evidence="1">
    <location>
        <begin position="24"/>
        <end position="96"/>
    </location>
</feature>
<comment type="caution">
    <text evidence="2">The sequence shown here is derived from an EMBL/GenBank/DDBJ whole genome shotgun (WGS) entry which is preliminary data.</text>
</comment>
<evidence type="ECO:0000313" key="3">
    <source>
        <dbReference type="Proteomes" id="UP000636010"/>
    </source>
</evidence>
<sequence length="96" mass="11040">MMKKVVVILLSLFFAACSNSSNNQPVKTENQSYQNNKRDTINALGEAVVGELQKYTKKYGTIKNPWKEPTKLFIIFSIEKSDTLVSIFSHWFSKIY</sequence>
<keyword evidence="1" id="KW-0732">Signal</keyword>